<accession>A0AAV7IXS7</accession>
<dbReference type="CDD" id="cd18186">
    <property type="entry name" value="BTB_POZ_ZBTB_KLHL-like"/>
    <property type="match status" value="1"/>
</dbReference>
<organism evidence="2 3">
    <name type="scientific">Cotesia glomerata</name>
    <name type="common">Lepidopteran parasitic wasp</name>
    <name type="synonym">Apanteles glomeratus</name>
    <dbReference type="NCBI Taxonomy" id="32391"/>
    <lineage>
        <taxon>Eukaryota</taxon>
        <taxon>Metazoa</taxon>
        <taxon>Ecdysozoa</taxon>
        <taxon>Arthropoda</taxon>
        <taxon>Hexapoda</taxon>
        <taxon>Insecta</taxon>
        <taxon>Pterygota</taxon>
        <taxon>Neoptera</taxon>
        <taxon>Endopterygota</taxon>
        <taxon>Hymenoptera</taxon>
        <taxon>Apocrita</taxon>
        <taxon>Ichneumonoidea</taxon>
        <taxon>Braconidae</taxon>
        <taxon>Microgastrinae</taxon>
        <taxon>Cotesia</taxon>
    </lineage>
</organism>
<evidence type="ECO:0000313" key="2">
    <source>
        <dbReference type="EMBL" id="KAH0561627.1"/>
    </source>
</evidence>
<dbReference type="Gene3D" id="3.30.710.10">
    <property type="entry name" value="Potassium Channel Kv1.1, Chain A"/>
    <property type="match status" value="1"/>
</dbReference>
<proteinExistence type="predicted"/>
<sequence>MSLEEIKSTGYVKFFWTAQLITLSKTIYSGDFGIENLENVTFNIGMKFLIGLSNNFGLWVNKSSSEPASALIKMKVGYTPYQIDINDWKRSCSISESVTSAGAAIYRNLWDYSYGGTHHYYEMNITCEIFWKSKIKSTLDNTLYHEVQKFYNSQELSDVTIIVDKVKIPAHKVVLAAHSEVFAKMIQSGMKEAIKNEITIKGLSPKIILEMLHYCYKGDIKSTEDAEVALQMLEVSDIYQIIKLKDICESTLINNMSTENVLDIIDAADNHNKVELRETAIKFIVLHCKKVLASICAQVIL</sequence>
<keyword evidence="3" id="KW-1185">Reference proteome</keyword>
<gene>
    <name evidence="2" type="ORF">KQX54_018167</name>
</gene>
<dbReference type="PANTHER" id="PTHR24413">
    <property type="entry name" value="SPECKLE-TYPE POZ PROTEIN"/>
    <property type="match status" value="1"/>
</dbReference>
<dbReference type="EMBL" id="JAHXZJ010000374">
    <property type="protein sequence ID" value="KAH0561627.1"/>
    <property type="molecule type" value="Genomic_DNA"/>
</dbReference>
<dbReference type="SUPFAM" id="SSF54695">
    <property type="entry name" value="POZ domain"/>
    <property type="match status" value="1"/>
</dbReference>
<reference evidence="2 3" key="1">
    <citation type="journal article" date="2021" name="J. Hered.">
        <title>A chromosome-level genome assembly of the parasitoid wasp, Cotesia glomerata (Hymenoptera: Braconidae).</title>
        <authorList>
            <person name="Pinto B.J."/>
            <person name="Weis J.J."/>
            <person name="Gamble T."/>
            <person name="Ode P.J."/>
            <person name="Paul R."/>
            <person name="Zaspel J.M."/>
        </authorList>
    </citation>
    <scope>NUCLEOTIDE SEQUENCE [LARGE SCALE GENOMIC DNA]</scope>
    <source>
        <strain evidence="2">CgM1</strain>
    </source>
</reference>
<dbReference type="SMART" id="SM00225">
    <property type="entry name" value="BTB"/>
    <property type="match status" value="1"/>
</dbReference>
<dbReference type="PROSITE" id="PS50097">
    <property type="entry name" value="BTB"/>
    <property type="match status" value="1"/>
</dbReference>
<protein>
    <recommendedName>
        <fullName evidence="1">BTB domain-containing protein</fullName>
    </recommendedName>
</protein>
<dbReference type="CDD" id="cd14733">
    <property type="entry name" value="BACK"/>
    <property type="match status" value="1"/>
</dbReference>
<name>A0AAV7IXS7_COTGL</name>
<dbReference type="Pfam" id="PF00651">
    <property type="entry name" value="BTB"/>
    <property type="match status" value="1"/>
</dbReference>
<dbReference type="InterPro" id="IPR000210">
    <property type="entry name" value="BTB/POZ_dom"/>
</dbReference>
<dbReference type="InterPro" id="IPR011333">
    <property type="entry name" value="SKP1/BTB/POZ_sf"/>
</dbReference>
<dbReference type="AlphaFoldDB" id="A0AAV7IXS7"/>
<evidence type="ECO:0000259" key="1">
    <source>
        <dbReference type="PROSITE" id="PS50097"/>
    </source>
</evidence>
<evidence type="ECO:0000313" key="3">
    <source>
        <dbReference type="Proteomes" id="UP000826195"/>
    </source>
</evidence>
<dbReference type="Proteomes" id="UP000826195">
    <property type="component" value="Unassembled WGS sequence"/>
</dbReference>
<comment type="caution">
    <text evidence="2">The sequence shown here is derived from an EMBL/GenBank/DDBJ whole genome shotgun (WGS) entry which is preliminary data.</text>
</comment>
<feature type="domain" description="BTB" evidence="1">
    <location>
        <begin position="157"/>
        <end position="224"/>
    </location>
</feature>